<protein>
    <submittedName>
        <fullName evidence="2">Uncharacterized protein</fullName>
    </submittedName>
</protein>
<evidence type="ECO:0000256" key="1">
    <source>
        <dbReference type="SAM" id="MobiDB-lite"/>
    </source>
</evidence>
<sequence length="253" mass="28843">MQMSYNQMNMNMKMNVIPVSVNVTHSVPVCSVPFPKPRKIKSGVRSLNQGRPWPLKKQRGKCICRAELSLSQDAPFAIAIGACMLNSLLFPYVKDEQEQEDEENAAIGPTDARFAVMTIISFIPYFNWLCVMAELYRSKGIYAPPTGPSKISKTLFLSLQRALWKVSRIPGNRRCYLGARVTFVSFVPMTALLHHQIALQIAACHDDLSSRETKDHHMSSDFGKNSPPQIQYSKSQRPWKKMEQRFWTKDETQ</sequence>
<comment type="caution">
    <text evidence="2">The sequence shown here is derived from an EMBL/GenBank/DDBJ whole genome shotgun (WGS) entry which is preliminary data.</text>
</comment>
<gene>
    <name evidence="2" type="ORF">Cgig2_000851</name>
</gene>
<keyword evidence="3" id="KW-1185">Reference proteome</keyword>
<evidence type="ECO:0000313" key="3">
    <source>
        <dbReference type="Proteomes" id="UP001153076"/>
    </source>
</evidence>
<feature type="compositionally biased region" description="Basic and acidic residues" evidence="1">
    <location>
        <begin position="240"/>
        <end position="253"/>
    </location>
</feature>
<dbReference type="Proteomes" id="UP001153076">
    <property type="component" value="Unassembled WGS sequence"/>
</dbReference>
<dbReference type="AlphaFoldDB" id="A0A9Q1GP36"/>
<evidence type="ECO:0000313" key="2">
    <source>
        <dbReference type="EMBL" id="KAJ8424105.1"/>
    </source>
</evidence>
<dbReference type="EMBL" id="JAKOGI010001774">
    <property type="protein sequence ID" value="KAJ8424105.1"/>
    <property type="molecule type" value="Genomic_DNA"/>
</dbReference>
<dbReference type="PANTHER" id="PTHR36804">
    <property type="entry name" value="OSJNBA0013K16.11 PROTEIN"/>
    <property type="match status" value="1"/>
</dbReference>
<dbReference type="PANTHER" id="PTHR36804:SF1">
    <property type="entry name" value="OS04G0585600 PROTEIN"/>
    <property type="match status" value="1"/>
</dbReference>
<dbReference type="OrthoDB" id="2014574at2759"/>
<reference evidence="2" key="1">
    <citation type="submission" date="2022-04" db="EMBL/GenBank/DDBJ databases">
        <title>Carnegiea gigantea Genome sequencing and assembly v2.</title>
        <authorList>
            <person name="Copetti D."/>
            <person name="Sanderson M.J."/>
            <person name="Burquez A."/>
            <person name="Wojciechowski M.F."/>
        </authorList>
    </citation>
    <scope>NUCLEOTIDE SEQUENCE</scope>
    <source>
        <strain evidence="2">SGP5-SGP5p</strain>
        <tissue evidence="2">Aerial part</tissue>
    </source>
</reference>
<feature type="region of interest" description="Disordered" evidence="1">
    <location>
        <begin position="212"/>
        <end position="253"/>
    </location>
</feature>
<name>A0A9Q1GP36_9CARY</name>
<feature type="compositionally biased region" description="Polar residues" evidence="1">
    <location>
        <begin position="222"/>
        <end position="236"/>
    </location>
</feature>
<proteinExistence type="predicted"/>
<organism evidence="2 3">
    <name type="scientific">Carnegiea gigantea</name>
    <dbReference type="NCBI Taxonomy" id="171969"/>
    <lineage>
        <taxon>Eukaryota</taxon>
        <taxon>Viridiplantae</taxon>
        <taxon>Streptophyta</taxon>
        <taxon>Embryophyta</taxon>
        <taxon>Tracheophyta</taxon>
        <taxon>Spermatophyta</taxon>
        <taxon>Magnoliopsida</taxon>
        <taxon>eudicotyledons</taxon>
        <taxon>Gunneridae</taxon>
        <taxon>Pentapetalae</taxon>
        <taxon>Caryophyllales</taxon>
        <taxon>Cactineae</taxon>
        <taxon>Cactaceae</taxon>
        <taxon>Cactoideae</taxon>
        <taxon>Echinocereeae</taxon>
        <taxon>Carnegiea</taxon>
    </lineage>
</organism>
<accession>A0A9Q1GP36</accession>